<evidence type="ECO:0000313" key="6">
    <source>
        <dbReference type="Proteomes" id="UP000030665"/>
    </source>
</evidence>
<dbReference type="PANTHER" id="PTHR12176">
    <property type="entry name" value="SAM-DEPENDENT METHYLTRANSFERASE SUPERFAMILY PROTEIN"/>
    <property type="match status" value="1"/>
</dbReference>
<proteinExistence type="inferred from homology"/>
<keyword evidence="6" id="KW-1185">Reference proteome</keyword>
<dbReference type="Gene3D" id="3.40.50.150">
    <property type="entry name" value="Vaccinia Virus protein VP39"/>
    <property type="match status" value="1"/>
</dbReference>
<feature type="domain" description="Methyltransferase type 11" evidence="4">
    <location>
        <begin position="40"/>
        <end position="144"/>
    </location>
</feature>
<dbReference type="CDD" id="cd02440">
    <property type="entry name" value="AdoMet_MTases"/>
    <property type="match status" value="1"/>
</dbReference>
<dbReference type="InterPro" id="IPR029063">
    <property type="entry name" value="SAM-dependent_MTases_sf"/>
</dbReference>
<protein>
    <submittedName>
        <fullName evidence="5">Methyltransf 11 domain containing protein</fullName>
    </submittedName>
</protein>
<dbReference type="InterPro" id="IPR013216">
    <property type="entry name" value="Methyltransf_11"/>
</dbReference>
<evidence type="ECO:0000256" key="3">
    <source>
        <dbReference type="ARBA" id="ARBA00022679"/>
    </source>
</evidence>
<reference evidence="5" key="1">
    <citation type="submission" date="2014-01" db="EMBL/GenBank/DDBJ databases">
        <authorList>
            <person name="Aslett M."/>
        </authorList>
    </citation>
    <scope>NUCLEOTIDE SEQUENCE</scope>
</reference>
<reference evidence="5" key="2">
    <citation type="submission" date="2014-03" db="EMBL/GenBank/DDBJ databases">
        <title>The whipworm genome and dual-species transcriptomics of an intimate host-pathogen interaction.</title>
        <authorList>
            <person name="Foth B.J."/>
            <person name="Tsai I.J."/>
            <person name="Reid A.J."/>
            <person name="Bancroft A.J."/>
            <person name="Nichol S."/>
            <person name="Tracey A."/>
            <person name="Holroyd N."/>
            <person name="Cotton J.A."/>
            <person name="Stanley E.J."/>
            <person name="Zarowiecki M."/>
            <person name="Liu J.Z."/>
            <person name="Huckvale T."/>
            <person name="Cooper P.J."/>
            <person name="Grencis R.K."/>
            <person name="Berriman M."/>
        </authorList>
    </citation>
    <scope>NUCLEOTIDE SEQUENCE [LARGE SCALE GENOMIC DNA]</scope>
</reference>
<dbReference type="Pfam" id="PF08241">
    <property type="entry name" value="Methyltransf_11"/>
    <property type="match status" value="1"/>
</dbReference>
<dbReference type="GO" id="GO:0008757">
    <property type="term" value="F:S-adenosylmethionine-dependent methyltransferase activity"/>
    <property type="evidence" value="ECO:0007669"/>
    <property type="project" value="InterPro"/>
</dbReference>
<evidence type="ECO:0000259" key="4">
    <source>
        <dbReference type="Pfam" id="PF08241"/>
    </source>
</evidence>
<sequence length="164" mass="18660">MALSEDVDLFNVESFTEKYTDSAAFATYVRRYAKVTDSILEVGCGISSFAEYLYSSGFKKITSIDYVKWIVRKQQSRNRRRPGLRFVCADVRKMDQFTNDEFNVVVDKGTLDTLMPTESEKTVAAVFAAFTEIDRVLATSGRYIVISLCQEFVVRAWLDFFGTG</sequence>
<accession>A0A077Z085</accession>
<dbReference type="Proteomes" id="UP000030665">
    <property type="component" value="Unassembled WGS sequence"/>
</dbReference>
<keyword evidence="3" id="KW-0808">Transferase</keyword>
<dbReference type="SUPFAM" id="SSF53335">
    <property type="entry name" value="S-adenosyl-L-methionine-dependent methyltransferases"/>
    <property type="match status" value="1"/>
</dbReference>
<evidence type="ECO:0000313" key="5">
    <source>
        <dbReference type="EMBL" id="CDW53404.1"/>
    </source>
</evidence>
<dbReference type="STRING" id="36087.A0A077Z085"/>
<dbReference type="AlphaFoldDB" id="A0A077Z085"/>
<organism evidence="5 6">
    <name type="scientific">Trichuris trichiura</name>
    <name type="common">Whipworm</name>
    <name type="synonym">Trichocephalus trichiurus</name>
    <dbReference type="NCBI Taxonomy" id="36087"/>
    <lineage>
        <taxon>Eukaryota</taxon>
        <taxon>Metazoa</taxon>
        <taxon>Ecdysozoa</taxon>
        <taxon>Nematoda</taxon>
        <taxon>Enoplea</taxon>
        <taxon>Dorylaimia</taxon>
        <taxon>Trichinellida</taxon>
        <taxon>Trichuridae</taxon>
        <taxon>Trichuris</taxon>
    </lineage>
</organism>
<evidence type="ECO:0000256" key="2">
    <source>
        <dbReference type="ARBA" id="ARBA00022603"/>
    </source>
</evidence>
<gene>
    <name evidence="5" type="ORF">TTRE_0000166901</name>
</gene>
<dbReference type="InterPro" id="IPR051419">
    <property type="entry name" value="Lys/N-term_MeTrsfase_sf"/>
</dbReference>
<evidence type="ECO:0000256" key="1">
    <source>
        <dbReference type="ARBA" id="ARBA00008361"/>
    </source>
</evidence>
<keyword evidence="2" id="KW-0489">Methyltransferase</keyword>
<name>A0A077Z085_TRITR</name>
<dbReference type="EMBL" id="HG805852">
    <property type="protein sequence ID" value="CDW53404.1"/>
    <property type="molecule type" value="Genomic_DNA"/>
</dbReference>
<dbReference type="GO" id="GO:0032259">
    <property type="term" value="P:methylation"/>
    <property type="evidence" value="ECO:0007669"/>
    <property type="project" value="UniProtKB-KW"/>
</dbReference>
<dbReference type="OrthoDB" id="411785at2759"/>
<comment type="similarity">
    <text evidence="1">Belongs to the methyltransferase superfamily.</text>
</comment>